<feature type="transmembrane region" description="Helical" evidence="6">
    <location>
        <begin position="296"/>
        <end position="314"/>
    </location>
</feature>
<dbReference type="InterPro" id="IPR001173">
    <property type="entry name" value="Glyco_trans_2-like"/>
</dbReference>
<keyword evidence="4 6" id="KW-0472">Membrane</keyword>
<name>A0ABT7T9E6_9MICO</name>
<reference evidence="9 10" key="1">
    <citation type="submission" date="2023-06" db="EMBL/GenBank/DDBJ databases">
        <authorList>
            <person name="Feng G."/>
            <person name="Li J."/>
            <person name="Zhu H."/>
        </authorList>
    </citation>
    <scope>NUCLEOTIDE SEQUENCE [LARGE SCALE GENOMIC DNA]</scope>
    <source>
        <strain evidence="9 10">RHCKG23</strain>
    </source>
</reference>
<dbReference type="GO" id="GO:0016757">
    <property type="term" value="F:glycosyltransferase activity"/>
    <property type="evidence" value="ECO:0007669"/>
    <property type="project" value="UniProtKB-KW"/>
</dbReference>
<protein>
    <submittedName>
        <fullName evidence="9">Glycosyltransferase</fullName>
        <ecNumber evidence="9">2.4.-.-</ecNumber>
    </submittedName>
</protein>
<comment type="subcellular location">
    <subcellularLocation>
        <location evidence="1">Membrane</location>
        <topology evidence="1">Multi-pass membrane protein</topology>
    </subcellularLocation>
</comment>
<feature type="transmembrane region" description="Helical" evidence="6">
    <location>
        <begin position="367"/>
        <end position="389"/>
    </location>
</feature>
<feature type="compositionally biased region" description="Low complexity" evidence="5">
    <location>
        <begin position="404"/>
        <end position="422"/>
    </location>
</feature>
<keyword evidence="2 6" id="KW-0812">Transmembrane</keyword>
<evidence type="ECO:0000259" key="7">
    <source>
        <dbReference type="Pfam" id="PF00535"/>
    </source>
</evidence>
<dbReference type="PANTHER" id="PTHR10859:SF91">
    <property type="entry name" value="DOLICHYL-PHOSPHATE BETA-GLUCOSYLTRANSFERASE"/>
    <property type="match status" value="1"/>
</dbReference>
<feature type="domain" description="GtrA/DPMS transmembrane" evidence="8">
    <location>
        <begin position="271"/>
        <end position="389"/>
    </location>
</feature>
<dbReference type="Pfam" id="PF04138">
    <property type="entry name" value="GtrA_DPMS_TM"/>
    <property type="match status" value="1"/>
</dbReference>
<feature type="domain" description="Glycosyltransferase 2-like" evidence="7">
    <location>
        <begin position="12"/>
        <end position="177"/>
    </location>
</feature>
<proteinExistence type="predicted"/>
<dbReference type="Proteomes" id="UP001237823">
    <property type="component" value="Unassembled WGS sequence"/>
</dbReference>
<dbReference type="InterPro" id="IPR007267">
    <property type="entry name" value="GtrA_DPMS_TM"/>
</dbReference>
<feature type="region of interest" description="Disordered" evidence="5">
    <location>
        <begin position="400"/>
        <end position="440"/>
    </location>
</feature>
<evidence type="ECO:0000256" key="2">
    <source>
        <dbReference type="ARBA" id="ARBA00022692"/>
    </source>
</evidence>
<evidence type="ECO:0000256" key="6">
    <source>
        <dbReference type="SAM" id="Phobius"/>
    </source>
</evidence>
<keyword evidence="9" id="KW-0328">Glycosyltransferase</keyword>
<organism evidence="9 10">
    <name type="scientific">Curtobacterium citri</name>
    <dbReference type="NCBI Taxonomy" id="3055139"/>
    <lineage>
        <taxon>Bacteria</taxon>
        <taxon>Bacillati</taxon>
        <taxon>Actinomycetota</taxon>
        <taxon>Actinomycetes</taxon>
        <taxon>Micrococcales</taxon>
        <taxon>Microbacteriaceae</taxon>
        <taxon>Curtobacterium</taxon>
    </lineage>
</organism>
<keyword evidence="10" id="KW-1185">Reference proteome</keyword>
<evidence type="ECO:0000256" key="3">
    <source>
        <dbReference type="ARBA" id="ARBA00022989"/>
    </source>
</evidence>
<evidence type="ECO:0000313" key="10">
    <source>
        <dbReference type="Proteomes" id="UP001237823"/>
    </source>
</evidence>
<accession>A0ABT7T9E6</accession>
<comment type="caution">
    <text evidence="9">The sequence shown here is derived from an EMBL/GenBank/DDBJ whole genome shotgun (WGS) entry which is preliminary data.</text>
</comment>
<feature type="transmembrane region" description="Helical" evidence="6">
    <location>
        <begin position="335"/>
        <end position="355"/>
    </location>
</feature>
<dbReference type="EC" id="2.4.-.-" evidence="9"/>
<evidence type="ECO:0000256" key="4">
    <source>
        <dbReference type="ARBA" id="ARBA00023136"/>
    </source>
</evidence>
<dbReference type="Pfam" id="PF00535">
    <property type="entry name" value="Glycos_transf_2"/>
    <property type="match status" value="1"/>
</dbReference>
<feature type="compositionally biased region" description="Basic and acidic residues" evidence="5">
    <location>
        <begin position="423"/>
        <end position="440"/>
    </location>
</feature>
<dbReference type="PANTHER" id="PTHR10859">
    <property type="entry name" value="GLYCOSYL TRANSFERASE"/>
    <property type="match status" value="1"/>
</dbReference>
<dbReference type="RefSeq" id="WP_289459490.1">
    <property type="nucleotide sequence ID" value="NZ_JAUCML010000010.1"/>
</dbReference>
<dbReference type="SUPFAM" id="SSF53448">
    <property type="entry name" value="Nucleotide-diphospho-sugar transferases"/>
    <property type="match status" value="1"/>
</dbReference>
<evidence type="ECO:0000256" key="5">
    <source>
        <dbReference type="SAM" id="MobiDB-lite"/>
    </source>
</evidence>
<evidence type="ECO:0000313" key="9">
    <source>
        <dbReference type="EMBL" id="MDM7886205.1"/>
    </source>
</evidence>
<evidence type="ECO:0000259" key="8">
    <source>
        <dbReference type="Pfam" id="PF04138"/>
    </source>
</evidence>
<gene>
    <name evidence="9" type="ORF">QUG92_13915</name>
</gene>
<keyword evidence="9" id="KW-0808">Transferase</keyword>
<feature type="transmembrane region" description="Helical" evidence="6">
    <location>
        <begin position="269"/>
        <end position="290"/>
    </location>
</feature>
<keyword evidence="3 6" id="KW-1133">Transmembrane helix</keyword>
<evidence type="ECO:0000256" key="1">
    <source>
        <dbReference type="ARBA" id="ARBA00004141"/>
    </source>
</evidence>
<dbReference type="Gene3D" id="3.90.550.10">
    <property type="entry name" value="Spore Coat Polysaccharide Biosynthesis Protein SpsA, Chain A"/>
    <property type="match status" value="1"/>
</dbReference>
<sequence length="440" mass="47264">MTHADQTLDIDIVVPCHDEQDTLAAHVRRLHRFCSESLQHSWRITIADNASTDDTARIADDLAAMLPEVHAVHLARKGRGRALKAVWNDSPARVLVYVDEDLSTDLAALEPLVAPLLSGHSDVAIGTRLAGSSRVVRGGKREFISRSYNLLLRSTMGVSFSDAQCGFKAVTRETADHLLPLCEDDAWFFDTELLVLAEHAGLRIHEVPVDWVDDVDSSVHIASTATEDLKGMWRVSRGLATGRIPIAPVYDAIGRRPFTTPHVGILGQLLRFGAIGVLSTVAFALLYALFRPAVGAQTADFLALLVTAIGNTALNRRFTFGVRGRAGAGRHHVQGLVVFGIAWAITSGSLVLLHATTPGASHGAEVLVLTAANLVATGVRFVLFKAWVFRTRRRPVLVRPGDTPAPVAGAAGPSATAAASESGPRHVDESEDRRIDEPAA</sequence>
<dbReference type="InterPro" id="IPR029044">
    <property type="entry name" value="Nucleotide-diphossugar_trans"/>
</dbReference>
<dbReference type="EMBL" id="JAUCML010000010">
    <property type="protein sequence ID" value="MDM7886205.1"/>
    <property type="molecule type" value="Genomic_DNA"/>
</dbReference>